<feature type="signal peptide" evidence="7">
    <location>
        <begin position="1"/>
        <end position="20"/>
    </location>
</feature>
<dbReference type="AlphaFoldDB" id="A0A7S1CW46"/>
<evidence type="ECO:0000256" key="2">
    <source>
        <dbReference type="ARBA" id="ARBA00022692"/>
    </source>
</evidence>
<evidence type="ECO:0000256" key="1">
    <source>
        <dbReference type="ARBA" id="ARBA00004141"/>
    </source>
</evidence>
<keyword evidence="5 6" id="KW-0472">Membrane</keyword>
<feature type="chain" id="PRO_5030666552" description="Intimal thickness related receptor IRP domain-containing protein" evidence="7">
    <location>
        <begin position="21"/>
        <end position="440"/>
    </location>
</feature>
<dbReference type="PANTHER" id="PTHR21229:SF2">
    <property type="entry name" value="RE59932P"/>
    <property type="match status" value="1"/>
</dbReference>
<reference evidence="10" key="1">
    <citation type="submission" date="2021-01" db="EMBL/GenBank/DDBJ databases">
        <authorList>
            <person name="Corre E."/>
            <person name="Pelletier E."/>
            <person name="Niang G."/>
            <person name="Scheremetjew M."/>
            <person name="Finn R."/>
            <person name="Kale V."/>
            <person name="Holt S."/>
            <person name="Cochrane G."/>
            <person name="Meng A."/>
            <person name="Brown T."/>
            <person name="Cohen L."/>
        </authorList>
    </citation>
    <scope>NUCLEOTIDE SEQUENCE</scope>
    <source>
        <strain evidence="10">CCMP2329</strain>
    </source>
</reference>
<dbReference type="GO" id="GO:0016020">
    <property type="term" value="C:membrane"/>
    <property type="evidence" value="ECO:0007669"/>
    <property type="project" value="UniProtKB-SubCell"/>
</dbReference>
<dbReference type="InterPro" id="IPR054103">
    <property type="entry name" value="CAND6-7_N"/>
</dbReference>
<sequence>MRSLILFALLFALFLGHSDAKITEANVVKEDRLLVPLDEPYGFGPGGKINITLSGFELRPLYDPKQKSVSNPDLRRMGILITTPYGGLLLEEEVESKGTCPLDSQEQITLVRFNEIDLAGKSLERDFVLDDMLEDYEGGEFILYFANCEANTAVDFDIVLSLFNQKGDKADYLPVGMDALPFLYFMAFLAFSGLLAWWTLTVLKAKQGAHMIHYLMGALVLLRALTVLSQSGMYHMIAWYGHPEGWNIAYYFFTAMRSILFFSVVILIAAGWSYMKPFLSEREKQILLLVVPLQVFANVAIVVMDETTPASKNWFSWRDIWHVVDILCCCAILFPIVWSIRHMRETAEHDDKAARVLSKLVLFRQFYVMVVSYIYFTRIIVYLLDATLPYQYIWLSALANELATIAFFVACGLQFRPVEGGMNPYFSLDTDEEMELARNF</sequence>
<feature type="transmembrane region" description="Helical" evidence="6">
    <location>
        <begin position="182"/>
        <end position="203"/>
    </location>
</feature>
<dbReference type="PANTHER" id="PTHR21229">
    <property type="entry name" value="LUNG SEVEN TRANSMEMBRANE RECEPTOR"/>
    <property type="match status" value="1"/>
</dbReference>
<feature type="transmembrane region" description="Helical" evidence="6">
    <location>
        <begin position="320"/>
        <end position="340"/>
    </location>
</feature>
<evidence type="ECO:0000313" key="10">
    <source>
        <dbReference type="EMBL" id="CAD8928738.1"/>
    </source>
</evidence>
<proteinExistence type="predicted"/>
<feature type="transmembrane region" description="Helical" evidence="6">
    <location>
        <begin position="286"/>
        <end position="304"/>
    </location>
</feature>
<evidence type="ECO:0000256" key="6">
    <source>
        <dbReference type="SAM" id="Phobius"/>
    </source>
</evidence>
<evidence type="ECO:0000256" key="3">
    <source>
        <dbReference type="ARBA" id="ARBA00022729"/>
    </source>
</evidence>
<comment type="subcellular location">
    <subcellularLocation>
        <location evidence="1">Membrane</location>
        <topology evidence="1">Multi-pass membrane protein</topology>
    </subcellularLocation>
</comment>
<evidence type="ECO:0000256" key="4">
    <source>
        <dbReference type="ARBA" id="ARBA00022989"/>
    </source>
</evidence>
<feature type="transmembrane region" description="Helical" evidence="6">
    <location>
        <begin position="215"/>
        <end position="237"/>
    </location>
</feature>
<feature type="domain" description="GOST seven transmembrane" evidence="8">
    <location>
        <begin position="181"/>
        <end position="418"/>
    </location>
</feature>
<dbReference type="EMBL" id="HBFV01001537">
    <property type="protein sequence ID" value="CAD8928738.1"/>
    <property type="molecule type" value="Transcribed_RNA"/>
</dbReference>
<gene>
    <name evidence="10" type="ORF">POKL1161_LOCUS1091</name>
</gene>
<dbReference type="GO" id="GO:0005794">
    <property type="term" value="C:Golgi apparatus"/>
    <property type="evidence" value="ECO:0007669"/>
    <property type="project" value="TreeGrafter"/>
</dbReference>
<name>A0A7S1CW46_9CHLO</name>
<evidence type="ECO:0000256" key="7">
    <source>
        <dbReference type="SAM" id="SignalP"/>
    </source>
</evidence>
<dbReference type="InterPro" id="IPR009637">
    <property type="entry name" value="GPR107/GPR108-like"/>
</dbReference>
<organism evidence="10">
    <name type="scientific">Picochlorum oklahomense</name>
    <dbReference type="NCBI Taxonomy" id="249345"/>
    <lineage>
        <taxon>Eukaryota</taxon>
        <taxon>Viridiplantae</taxon>
        <taxon>Chlorophyta</taxon>
        <taxon>core chlorophytes</taxon>
        <taxon>Trebouxiophyceae</taxon>
        <taxon>Trebouxiophyceae incertae sedis</taxon>
        <taxon>Picochlorum</taxon>
    </lineage>
</organism>
<keyword evidence="3 7" id="KW-0732">Signal</keyword>
<evidence type="ECO:0000259" key="9">
    <source>
        <dbReference type="Pfam" id="PF21904"/>
    </source>
</evidence>
<accession>A0A7S1CW46</accession>
<dbReference type="Pfam" id="PF06814">
    <property type="entry name" value="GOST_TM"/>
    <property type="match status" value="1"/>
</dbReference>
<evidence type="ECO:0008006" key="11">
    <source>
        <dbReference type="Google" id="ProtNLM"/>
    </source>
</evidence>
<evidence type="ECO:0000259" key="8">
    <source>
        <dbReference type="Pfam" id="PF06814"/>
    </source>
</evidence>
<keyword evidence="2 6" id="KW-0812">Transmembrane</keyword>
<evidence type="ECO:0000256" key="5">
    <source>
        <dbReference type="ARBA" id="ARBA00023136"/>
    </source>
</evidence>
<dbReference type="InterPro" id="IPR053937">
    <property type="entry name" value="GOST_TM"/>
</dbReference>
<protein>
    <recommendedName>
        <fullName evidence="11">Intimal thickness related receptor IRP domain-containing protein</fullName>
    </recommendedName>
</protein>
<feature type="transmembrane region" description="Helical" evidence="6">
    <location>
        <begin position="361"/>
        <end position="384"/>
    </location>
</feature>
<feature type="transmembrane region" description="Helical" evidence="6">
    <location>
        <begin position="249"/>
        <end position="274"/>
    </location>
</feature>
<feature type="domain" description="CAND6/7 N-terminal" evidence="9">
    <location>
        <begin position="29"/>
        <end position="164"/>
    </location>
</feature>
<dbReference type="Pfam" id="PF21904">
    <property type="entry name" value="CAND6-7_N"/>
    <property type="match status" value="1"/>
</dbReference>
<feature type="transmembrane region" description="Helical" evidence="6">
    <location>
        <begin position="390"/>
        <end position="413"/>
    </location>
</feature>
<keyword evidence="4 6" id="KW-1133">Transmembrane helix</keyword>